<feature type="chain" id="PRO_5043621845" evidence="1">
    <location>
        <begin position="32"/>
        <end position="444"/>
    </location>
</feature>
<reference evidence="2" key="1">
    <citation type="journal article" date="2021" name="Polymers (Basel)">
        <title>Highly Stretchable Bacterial Cellulose Produced by Komagataeibacter hansenii SI1.</title>
        <authorList>
            <person name="Cielecka I."/>
            <person name="Ryngajllo M."/>
            <person name="Maniukiewicz W."/>
            <person name="Bielecki S."/>
        </authorList>
    </citation>
    <scope>NUCLEOTIDE SEQUENCE</scope>
    <source>
        <strain evidence="2">SI1</strain>
    </source>
</reference>
<organism evidence="2 3">
    <name type="scientific">Novacetimonas hansenii</name>
    <name type="common">Komagataeibacter hansenii</name>
    <dbReference type="NCBI Taxonomy" id="436"/>
    <lineage>
        <taxon>Bacteria</taxon>
        <taxon>Pseudomonadati</taxon>
        <taxon>Pseudomonadota</taxon>
        <taxon>Alphaproteobacteria</taxon>
        <taxon>Acetobacterales</taxon>
        <taxon>Acetobacteraceae</taxon>
        <taxon>Novacetimonas</taxon>
    </lineage>
</organism>
<dbReference type="InterPro" id="IPR018759">
    <property type="entry name" value="BBP2_2"/>
</dbReference>
<accession>A0AAW5ET25</accession>
<evidence type="ECO:0000313" key="3">
    <source>
        <dbReference type="Proteomes" id="UP001202887"/>
    </source>
</evidence>
<dbReference type="Proteomes" id="UP001202887">
    <property type="component" value="Unassembled WGS sequence"/>
</dbReference>
<feature type="signal peptide" evidence="1">
    <location>
        <begin position="1"/>
        <end position="31"/>
    </location>
</feature>
<name>A0AAW5ET25_NOVHA</name>
<sequence>MFNRSLVRKIIVFRLGLTAAAPIFLADGAYAQVIDNYFPAIGSGAGELAQEPAQVRAMGAYTPLGKRYGPLRIDADGSESEGYASNVDRNVGGHSSAVVSTQGNLSAVSRWGKRDQVHGNINVDDIRYPSRSIQNRTNWTANLGGVHDFGHDTIGVSYTHLSLVQMPTDLGALIVNRPVPYQVDDGRISYTATTHGRLSIIPQVNVQRYHFDYFTPTANQPSQGYRDRVLVTEGVTAQYELRGDSHVLLVMQGTEIRYQNPLENAPSRDSNGASVMAGDDFGMRGPLRFRALVGYQTRRYRASAYGSINSPMAEAELSWVPTRLTTATLSVRHGIEDSAFENVVGYTFTGARIGVTHTYQRNIVFSAYGQIQKANYPSAPAFLQNTVLYQEHNNQTFYGVGAEVQWLINRHMRLSANYDFSSQNTVGSGQFPIHTFLVGFHLSL</sequence>
<protein>
    <submittedName>
        <fullName evidence="2">Outer membrane beta-barrel protein</fullName>
    </submittedName>
</protein>
<gene>
    <name evidence="2" type="ORF">K1W68_06845</name>
</gene>
<evidence type="ECO:0000256" key="1">
    <source>
        <dbReference type="SAM" id="SignalP"/>
    </source>
</evidence>
<dbReference type="EMBL" id="JAIBCX010000013">
    <property type="protein sequence ID" value="MCJ8353704.1"/>
    <property type="molecule type" value="Genomic_DNA"/>
</dbReference>
<keyword evidence="1" id="KW-0732">Signal</keyword>
<comment type="caution">
    <text evidence="2">The sequence shown here is derived from an EMBL/GenBank/DDBJ whole genome shotgun (WGS) entry which is preliminary data.</text>
</comment>
<dbReference type="RefSeq" id="WP_247066754.1">
    <property type="nucleotide sequence ID" value="NZ_JAIBCX010000013.1"/>
</dbReference>
<reference evidence="2" key="2">
    <citation type="submission" date="2022-03" db="EMBL/GenBank/DDBJ databases">
        <authorList>
            <person name="Ryngajllo M."/>
            <person name="Jacek P."/>
            <person name="Kubiak K."/>
        </authorList>
    </citation>
    <scope>NUCLEOTIDE SEQUENCE</scope>
    <source>
        <strain evidence="2">SI1</strain>
    </source>
</reference>
<proteinExistence type="predicted"/>
<dbReference type="Pfam" id="PF10082">
    <property type="entry name" value="BBP2_2"/>
    <property type="match status" value="1"/>
</dbReference>
<dbReference type="AlphaFoldDB" id="A0AAW5ET25"/>
<evidence type="ECO:0000313" key="2">
    <source>
        <dbReference type="EMBL" id="MCJ8353704.1"/>
    </source>
</evidence>